<dbReference type="SUPFAM" id="SSF48403">
    <property type="entry name" value="Ankyrin repeat"/>
    <property type="match status" value="1"/>
</dbReference>
<dbReference type="GO" id="GO:0000502">
    <property type="term" value="C:proteasome complex"/>
    <property type="evidence" value="ECO:0007669"/>
    <property type="project" value="UniProtKB-KW"/>
</dbReference>
<protein>
    <submittedName>
        <fullName evidence="4">Proteasome regulatory particle subunit</fullName>
    </submittedName>
</protein>
<dbReference type="Proteomes" id="UP000183809">
    <property type="component" value="Unassembled WGS sequence"/>
</dbReference>
<dbReference type="STRING" id="236234.A0A1J9RAQ9"/>
<feature type="repeat" description="ANK" evidence="3">
    <location>
        <begin position="74"/>
        <end position="107"/>
    </location>
</feature>
<dbReference type="PANTHER" id="PTHR24171:SF8">
    <property type="entry name" value="BRCA1-ASSOCIATED RING DOMAIN PROTEIN 1"/>
    <property type="match status" value="1"/>
</dbReference>
<name>A0A1J9RAQ9_9PEZI</name>
<dbReference type="PANTHER" id="PTHR24171">
    <property type="entry name" value="ANKYRIN REPEAT DOMAIN-CONTAINING PROTEIN 39-RELATED"/>
    <property type="match status" value="1"/>
</dbReference>
<evidence type="ECO:0000256" key="1">
    <source>
        <dbReference type="ARBA" id="ARBA00022737"/>
    </source>
</evidence>
<keyword evidence="1" id="KW-0677">Repeat</keyword>
<dbReference type="GeneID" id="31018076"/>
<evidence type="ECO:0000256" key="2">
    <source>
        <dbReference type="ARBA" id="ARBA00023043"/>
    </source>
</evidence>
<dbReference type="OrthoDB" id="539213at2759"/>
<dbReference type="PROSITE" id="PS50297">
    <property type="entry name" value="ANK_REP_REGION"/>
    <property type="match status" value="3"/>
</dbReference>
<evidence type="ECO:0000256" key="3">
    <source>
        <dbReference type="PROSITE-ProRule" id="PRU00023"/>
    </source>
</evidence>
<sequence length="242" mass="26000">MAAQDPSRCAIHDACREGKTHVVESLLNANPKLATRRDDDDRLPIHWAVSYNRIPIISQLIQTKNFDIDAQDGSGWTPLMMAASLKDADELVDLLLSRDADVNMKSAFSLEATALHFTASKNNLDTARKLIAKKASARVKDKRGQLALHRAAAVGSVPMIKLLLEANSPLNATDMDGMTALHHTIAEGHGDAALVLLKAGADTEKKAGDGSLAIELAPDAKIMNYIIQSAELEGVELTSSKS</sequence>
<evidence type="ECO:0000313" key="5">
    <source>
        <dbReference type="Proteomes" id="UP000183809"/>
    </source>
</evidence>
<dbReference type="PROSITE" id="PS50088">
    <property type="entry name" value="ANK_REPEAT"/>
    <property type="match status" value="3"/>
</dbReference>
<evidence type="ECO:0000313" key="4">
    <source>
        <dbReference type="EMBL" id="OJD37632.1"/>
    </source>
</evidence>
<proteinExistence type="predicted"/>
<dbReference type="EMBL" id="MNUE01000006">
    <property type="protein sequence ID" value="OJD37632.1"/>
    <property type="molecule type" value="Genomic_DNA"/>
</dbReference>
<keyword evidence="5" id="KW-1185">Reference proteome</keyword>
<feature type="repeat" description="ANK" evidence="3">
    <location>
        <begin position="176"/>
        <end position="208"/>
    </location>
</feature>
<dbReference type="SMART" id="SM00248">
    <property type="entry name" value="ANK"/>
    <property type="match status" value="6"/>
</dbReference>
<keyword evidence="2 3" id="KW-0040">ANK repeat</keyword>
<organism evidence="4 5">
    <name type="scientific">Diplodia corticola</name>
    <dbReference type="NCBI Taxonomy" id="236234"/>
    <lineage>
        <taxon>Eukaryota</taxon>
        <taxon>Fungi</taxon>
        <taxon>Dikarya</taxon>
        <taxon>Ascomycota</taxon>
        <taxon>Pezizomycotina</taxon>
        <taxon>Dothideomycetes</taxon>
        <taxon>Dothideomycetes incertae sedis</taxon>
        <taxon>Botryosphaeriales</taxon>
        <taxon>Botryosphaeriaceae</taxon>
        <taxon>Diplodia</taxon>
    </lineage>
</organism>
<dbReference type="InterPro" id="IPR036770">
    <property type="entry name" value="Ankyrin_rpt-contain_sf"/>
</dbReference>
<dbReference type="GO" id="GO:0004842">
    <property type="term" value="F:ubiquitin-protein transferase activity"/>
    <property type="evidence" value="ECO:0007669"/>
    <property type="project" value="TreeGrafter"/>
</dbReference>
<dbReference type="Gene3D" id="1.25.40.20">
    <property type="entry name" value="Ankyrin repeat-containing domain"/>
    <property type="match status" value="2"/>
</dbReference>
<comment type="caution">
    <text evidence="4">The sequence shown here is derived from an EMBL/GenBank/DDBJ whole genome shotgun (WGS) entry which is preliminary data.</text>
</comment>
<feature type="repeat" description="ANK" evidence="3">
    <location>
        <begin position="143"/>
        <end position="175"/>
    </location>
</feature>
<accession>A0A1J9RAQ9</accession>
<dbReference type="RefSeq" id="XP_020133747.1">
    <property type="nucleotide sequence ID" value="XM_020277815.1"/>
</dbReference>
<dbReference type="Pfam" id="PF12796">
    <property type="entry name" value="Ank_2"/>
    <property type="match status" value="2"/>
</dbReference>
<reference evidence="4 5" key="1">
    <citation type="submission" date="2016-10" db="EMBL/GenBank/DDBJ databases">
        <title>Proteomics and genomics reveal pathogen-plant mechanisms compatible with a hemibiotrophic lifestyle of Diplodia corticola.</title>
        <authorList>
            <person name="Fernandes I."/>
            <person name="De Jonge R."/>
            <person name="Van De Peer Y."/>
            <person name="Devreese B."/>
            <person name="Alves A."/>
            <person name="Esteves A.C."/>
        </authorList>
    </citation>
    <scope>NUCLEOTIDE SEQUENCE [LARGE SCALE GENOMIC DNA]</scope>
    <source>
        <strain evidence="4 5">CBS 112549</strain>
    </source>
</reference>
<dbReference type="AlphaFoldDB" id="A0A1J9RAQ9"/>
<gene>
    <name evidence="4" type="ORF">BKCO1_6000169</name>
</gene>
<dbReference type="GO" id="GO:0085020">
    <property type="term" value="P:protein K6-linked ubiquitination"/>
    <property type="evidence" value="ECO:0007669"/>
    <property type="project" value="TreeGrafter"/>
</dbReference>
<keyword evidence="4" id="KW-0647">Proteasome</keyword>
<dbReference type="InterPro" id="IPR002110">
    <property type="entry name" value="Ankyrin_rpt"/>
</dbReference>